<dbReference type="Proteomes" id="UP000572051">
    <property type="component" value="Unassembled WGS sequence"/>
</dbReference>
<dbReference type="EMBL" id="JACCFS010000001">
    <property type="protein sequence ID" value="NYJ34658.1"/>
    <property type="molecule type" value="Genomic_DNA"/>
</dbReference>
<proteinExistence type="inferred from homology"/>
<name>A0A7Z0EM56_9ACTN</name>
<evidence type="ECO:0000256" key="1">
    <source>
        <dbReference type="ARBA" id="ARBA00006484"/>
    </source>
</evidence>
<dbReference type="RefSeq" id="WP_179823375.1">
    <property type="nucleotide sequence ID" value="NZ_JACCFS010000001.1"/>
</dbReference>
<dbReference type="GO" id="GO:0016491">
    <property type="term" value="F:oxidoreductase activity"/>
    <property type="evidence" value="ECO:0007669"/>
    <property type="project" value="UniProtKB-KW"/>
</dbReference>
<evidence type="ECO:0000313" key="4">
    <source>
        <dbReference type="Proteomes" id="UP000572051"/>
    </source>
</evidence>
<dbReference type="PROSITE" id="PS00061">
    <property type="entry name" value="ADH_SHORT"/>
    <property type="match status" value="1"/>
</dbReference>
<comment type="similarity">
    <text evidence="1">Belongs to the short-chain dehydrogenases/reductases (SDR) family.</text>
</comment>
<gene>
    <name evidence="3" type="ORF">HNR10_002539</name>
</gene>
<keyword evidence="2" id="KW-0560">Oxidoreductase</keyword>
<accession>A0A7Z0EM56</accession>
<dbReference type="InterPro" id="IPR020904">
    <property type="entry name" value="Sc_DH/Rdtase_CS"/>
</dbReference>
<dbReference type="InterPro" id="IPR036291">
    <property type="entry name" value="NAD(P)-bd_dom_sf"/>
</dbReference>
<sequence>MSVSTPEAAPLKGRTALVTGGSRGIGAAVVHRLAADGADVALTFARSGDRAQEVVDRARALGVRALALRADSADPAAVRAAVDTVHERLGGPDILVNNAGVAPFGPFEEVTAADFDHAIAVHARAAFVAAQAAVRYMGHGGRIIGIGTNLSERAPVPGATLYSTSKAALLGLNRALARELGPRGITVNLVHPGSTDTEMNPAGAEGADAERALTALGTYADPEDVAASVAHLAGPGGRRITGTAILVDAGANA</sequence>
<dbReference type="PANTHER" id="PTHR43669">
    <property type="entry name" value="5-KETO-D-GLUCONATE 5-REDUCTASE"/>
    <property type="match status" value="1"/>
</dbReference>
<dbReference type="PANTHER" id="PTHR43669:SF3">
    <property type="entry name" value="ALCOHOL DEHYDROGENASE, PUTATIVE (AFU_ORTHOLOGUE AFUA_3G03445)-RELATED"/>
    <property type="match status" value="1"/>
</dbReference>
<evidence type="ECO:0000256" key="2">
    <source>
        <dbReference type="ARBA" id="ARBA00023002"/>
    </source>
</evidence>
<dbReference type="InterPro" id="IPR002347">
    <property type="entry name" value="SDR_fam"/>
</dbReference>
<dbReference type="AlphaFoldDB" id="A0A7Z0EM56"/>
<dbReference type="Gene3D" id="3.40.50.720">
    <property type="entry name" value="NAD(P)-binding Rossmann-like Domain"/>
    <property type="match status" value="1"/>
</dbReference>
<keyword evidence="4" id="KW-1185">Reference proteome</keyword>
<dbReference type="SUPFAM" id="SSF51735">
    <property type="entry name" value="NAD(P)-binding Rossmann-fold domains"/>
    <property type="match status" value="1"/>
</dbReference>
<dbReference type="PRINTS" id="PR00081">
    <property type="entry name" value="GDHRDH"/>
</dbReference>
<dbReference type="FunFam" id="3.40.50.720:FF:000084">
    <property type="entry name" value="Short-chain dehydrogenase reductase"/>
    <property type="match status" value="1"/>
</dbReference>
<dbReference type="Pfam" id="PF13561">
    <property type="entry name" value="adh_short_C2"/>
    <property type="match status" value="1"/>
</dbReference>
<comment type="caution">
    <text evidence="3">The sequence shown here is derived from an EMBL/GenBank/DDBJ whole genome shotgun (WGS) entry which is preliminary data.</text>
</comment>
<dbReference type="PRINTS" id="PR00080">
    <property type="entry name" value="SDRFAMILY"/>
</dbReference>
<protein>
    <submittedName>
        <fullName evidence="3">NAD(P)-dependent dehydrogenase (Short-subunit alcohol dehydrogenase family)</fullName>
    </submittedName>
</protein>
<organism evidence="3 4">
    <name type="scientific">Nocardiopsis aegyptia</name>
    <dbReference type="NCBI Taxonomy" id="220378"/>
    <lineage>
        <taxon>Bacteria</taxon>
        <taxon>Bacillati</taxon>
        <taxon>Actinomycetota</taxon>
        <taxon>Actinomycetes</taxon>
        <taxon>Streptosporangiales</taxon>
        <taxon>Nocardiopsidaceae</taxon>
        <taxon>Nocardiopsis</taxon>
    </lineage>
</organism>
<reference evidence="3 4" key="1">
    <citation type="submission" date="2020-07" db="EMBL/GenBank/DDBJ databases">
        <title>Sequencing the genomes of 1000 actinobacteria strains.</title>
        <authorList>
            <person name="Klenk H.-P."/>
        </authorList>
    </citation>
    <scope>NUCLEOTIDE SEQUENCE [LARGE SCALE GENOMIC DNA]</scope>
    <source>
        <strain evidence="3 4">DSM 44442</strain>
    </source>
</reference>
<evidence type="ECO:0000313" key="3">
    <source>
        <dbReference type="EMBL" id="NYJ34658.1"/>
    </source>
</evidence>